<dbReference type="AlphaFoldDB" id="A0A914HPT8"/>
<evidence type="ECO:0000313" key="1">
    <source>
        <dbReference type="Proteomes" id="UP000887572"/>
    </source>
</evidence>
<proteinExistence type="predicted"/>
<dbReference type="WBParaSite" id="Gr19_v10_g278.t1">
    <property type="protein sequence ID" value="Gr19_v10_g278.t1"/>
    <property type="gene ID" value="Gr19_v10_g278"/>
</dbReference>
<dbReference type="Proteomes" id="UP000887572">
    <property type="component" value="Unplaced"/>
</dbReference>
<name>A0A914HPT8_GLORO</name>
<evidence type="ECO:0000313" key="2">
    <source>
        <dbReference type="WBParaSite" id="Gr19_v10_g278.t1"/>
    </source>
</evidence>
<accession>A0A914HPT8</accession>
<sequence>METQRRKGCGGMEREDAQTILRLLHRSVEVARDVNGSSGVAKKWPNFSLFHLLNAFYNFAARCSRFVSEYVKMWTLVKGFATQFRIA</sequence>
<keyword evidence="1" id="KW-1185">Reference proteome</keyword>
<organism evidence="1 2">
    <name type="scientific">Globodera rostochiensis</name>
    <name type="common">Golden nematode worm</name>
    <name type="synonym">Heterodera rostochiensis</name>
    <dbReference type="NCBI Taxonomy" id="31243"/>
    <lineage>
        <taxon>Eukaryota</taxon>
        <taxon>Metazoa</taxon>
        <taxon>Ecdysozoa</taxon>
        <taxon>Nematoda</taxon>
        <taxon>Chromadorea</taxon>
        <taxon>Rhabditida</taxon>
        <taxon>Tylenchina</taxon>
        <taxon>Tylenchomorpha</taxon>
        <taxon>Tylenchoidea</taxon>
        <taxon>Heteroderidae</taxon>
        <taxon>Heteroderinae</taxon>
        <taxon>Globodera</taxon>
    </lineage>
</organism>
<reference evidence="2" key="1">
    <citation type="submission" date="2022-11" db="UniProtKB">
        <authorList>
            <consortium name="WormBaseParasite"/>
        </authorList>
    </citation>
    <scope>IDENTIFICATION</scope>
</reference>
<protein>
    <submittedName>
        <fullName evidence="2">Uncharacterized protein</fullName>
    </submittedName>
</protein>